<keyword evidence="7" id="KW-0624">Polysaccharide degradation</keyword>
<dbReference type="Proteomes" id="UP000305848">
    <property type="component" value="Unassembled WGS sequence"/>
</dbReference>
<organism evidence="8 9">
    <name type="scientific">Ilyomonas limi</name>
    <dbReference type="NCBI Taxonomy" id="2575867"/>
    <lineage>
        <taxon>Bacteria</taxon>
        <taxon>Pseudomonadati</taxon>
        <taxon>Bacteroidota</taxon>
        <taxon>Chitinophagia</taxon>
        <taxon>Chitinophagales</taxon>
        <taxon>Chitinophagaceae</taxon>
        <taxon>Ilyomonas</taxon>
    </lineage>
</organism>
<dbReference type="PROSITE" id="PS51257">
    <property type="entry name" value="PROKAR_LIPOPROTEIN"/>
    <property type="match status" value="1"/>
</dbReference>
<sequence length="313" mass="35060">MTKRLFMKYLLYALIFITLFSACQRILNRGGGHLPTGKNTRNSAPTGEETDLVKEASIKRYFLNVNGDNRTFLVQLPKGYDPSQTYPVIFFFHSIHGHDTGWIKNRGVNEYVDKYKYIAVYGQGANGGVWNIGGYYPLKKVSEPNYVMEMYNWLKQNTKIDARRVYAVGTSNGALLAHYLAIQTNIFAAIVPISGSLYTDEMKSNAQPTAVLQIHGMQDRTIPYNGGFTKYQYTFLSAENSVQTWAETNGCNAQPTVTNLLGGKVTARSYTNCKSGKPAILYSISGAAHKVADSIDLDWLFDQVFSFLAKNER</sequence>
<evidence type="ECO:0000313" key="9">
    <source>
        <dbReference type="Proteomes" id="UP000305848"/>
    </source>
</evidence>
<evidence type="ECO:0000256" key="6">
    <source>
        <dbReference type="ARBA" id="ARBA00023277"/>
    </source>
</evidence>
<dbReference type="GO" id="GO:0005576">
    <property type="term" value="C:extracellular region"/>
    <property type="evidence" value="ECO:0007669"/>
    <property type="project" value="UniProtKB-SubCell"/>
</dbReference>
<proteinExistence type="predicted"/>
<keyword evidence="6" id="KW-0119">Carbohydrate metabolism</keyword>
<keyword evidence="5" id="KW-0378">Hydrolase</keyword>
<reference evidence="8 9" key="1">
    <citation type="submission" date="2019-05" db="EMBL/GenBank/DDBJ databases">
        <title>Panacibacter sp. strain 17mud1-8 Genome sequencing and assembly.</title>
        <authorList>
            <person name="Chhetri G."/>
        </authorList>
    </citation>
    <scope>NUCLEOTIDE SEQUENCE [LARGE SCALE GENOMIC DNA]</scope>
    <source>
        <strain evidence="8 9">17mud1-8</strain>
    </source>
</reference>
<accession>A0A4U3L6B8</accession>
<evidence type="ECO:0000256" key="4">
    <source>
        <dbReference type="ARBA" id="ARBA00022729"/>
    </source>
</evidence>
<evidence type="ECO:0000256" key="1">
    <source>
        <dbReference type="ARBA" id="ARBA00004613"/>
    </source>
</evidence>
<dbReference type="InterPro" id="IPR029058">
    <property type="entry name" value="AB_hydrolase_fold"/>
</dbReference>
<dbReference type="Gene3D" id="3.40.50.1820">
    <property type="entry name" value="alpha/beta hydrolase"/>
    <property type="match status" value="1"/>
</dbReference>
<name>A0A4U3L6B8_9BACT</name>
<keyword evidence="2" id="KW-0964">Secreted</keyword>
<protein>
    <recommendedName>
        <fullName evidence="10">Polyhydroxybutyrate depolymerase</fullName>
    </recommendedName>
</protein>
<keyword evidence="3" id="KW-0858">Xylan degradation</keyword>
<dbReference type="Pfam" id="PF00756">
    <property type="entry name" value="Esterase"/>
    <property type="match status" value="1"/>
</dbReference>
<evidence type="ECO:0000256" key="5">
    <source>
        <dbReference type="ARBA" id="ARBA00022801"/>
    </source>
</evidence>
<dbReference type="EMBL" id="SZQL01000005">
    <property type="protein sequence ID" value="TKK69256.1"/>
    <property type="molecule type" value="Genomic_DNA"/>
</dbReference>
<evidence type="ECO:0008006" key="10">
    <source>
        <dbReference type="Google" id="ProtNLM"/>
    </source>
</evidence>
<dbReference type="InterPro" id="IPR000801">
    <property type="entry name" value="Esterase-like"/>
</dbReference>
<evidence type="ECO:0000256" key="7">
    <source>
        <dbReference type="ARBA" id="ARBA00023326"/>
    </source>
</evidence>
<dbReference type="PANTHER" id="PTHR38050:SF2">
    <property type="entry name" value="FERULOYL ESTERASE C-RELATED"/>
    <property type="match status" value="1"/>
</dbReference>
<dbReference type="InterPro" id="IPR043595">
    <property type="entry name" value="FaeB/C/D"/>
</dbReference>
<dbReference type="GO" id="GO:0045493">
    <property type="term" value="P:xylan catabolic process"/>
    <property type="evidence" value="ECO:0007669"/>
    <property type="project" value="UniProtKB-KW"/>
</dbReference>
<dbReference type="OrthoDB" id="699118at2"/>
<dbReference type="PANTHER" id="PTHR38050">
    <property type="match status" value="1"/>
</dbReference>
<keyword evidence="4" id="KW-0732">Signal</keyword>
<dbReference type="SUPFAM" id="SSF53474">
    <property type="entry name" value="alpha/beta-Hydrolases"/>
    <property type="match status" value="1"/>
</dbReference>
<dbReference type="GO" id="GO:0030600">
    <property type="term" value="F:feruloyl esterase activity"/>
    <property type="evidence" value="ECO:0007669"/>
    <property type="project" value="InterPro"/>
</dbReference>
<gene>
    <name evidence="8" type="ORF">FC093_08025</name>
</gene>
<evidence type="ECO:0000313" key="8">
    <source>
        <dbReference type="EMBL" id="TKK69256.1"/>
    </source>
</evidence>
<comment type="subcellular location">
    <subcellularLocation>
        <location evidence="1">Secreted</location>
    </subcellularLocation>
</comment>
<evidence type="ECO:0000256" key="2">
    <source>
        <dbReference type="ARBA" id="ARBA00022525"/>
    </source>
</evidence>
<keyword evidence="9" id="KW-1185">Reference proteome</keyword>
<evidence type="ECO:0000256" key="3">
    <source>
        <dbReference type="ARBA" id="ARBA00022651"/>
    </source>
</evidence>
<dbReference type="AlphaFoldDB" id="A0A4U3L6B8"/>
<comment type="caution">
    <text evidence="8">The sequence shown here is derived from an EMBL/GenBank/DDBJ whole genome shotgun (WGS) entry which is preliminary data.</text>
</comment>